<dbReference type="OrthoDB" id="411871at2759"/>
<name>A0A4C1V6K1_EUMVA</name>
<organism evidence="1 2">
    <name type="scientific">Eumeta variegata</name>
    <name type="common">Bagworm moth</name>
    <name type="synonym">Eumeta japonica</name>
    <dbReference type="NCBI Taxonomy" id="151549"/>
    <lineage>
        <taxon>Eukaryota</taxon>
        <taxon>Metazoa</taxon>
        <taxon>Ecdysozoa</taxon>
        <taxon>Arthropoda</taxon>
        <taxon>Hexapoda</taxon>
        <taxon>Insecta</taxon>
        <taxon>Pterygota</taxon>
        <taxon>Neoptera</taxon>
        <taxon>Endopterygota</taxon>
        <taxon>Lepidoptera</taxon>
        <taxon>Glossata</taxon>
        <taxon>Ditrysia</taxon>
        <taxon>Tineoidea</taxon>
        <taxon>Psychidae</taxon>
        <taxon>Oiketicinae</taxon>
        <taxon>Eumeta</taxon>
    </lineage>
</organism>
<proteinExistence type="predicted"/>
<dbReference type="AlphaFoldDB" id="A0A4C1V6K1"/>
<reference evidence="1 2" key="1">
    <citation type="journal article" date="2019" name="Commun. Biol.">
        <title>The bagworm genome reveals a unique fibroin gene that provides high tensile strength.</title>
        <authorList>
            <person name="Kono N."/>
            <person name="Nakamura H."/>
            <person name="Ohtoshi R."/>
            <person name="Tomita M."/>
            <person name="Numata K."/>
            <person name="Arakawa K."/>
        </authorList>
    </citation>
    <scope>NUCLEOTIDE SEQUENCE [LARGE SCALE GENOMIC DNA]</scope>
</reference>
<dbReference type="Proteomes" id="UP000299102">
    <property type="component" value="Unassembled WGS sequence"/>
</dbReference>
<accession>A0A4C1V6K1</accession>
<gene>
    <name evidence="1" type="ORF">EVAR_25036_1</name>
</gene>
<evidence type="ECO:0000313" key="2">
    <source>
        <dbReference type="Proteomes" id="UP000299102"/>
    </source>
</evidence>
<sequence length="220" mass="24833">MVKVIRDVVDVKEIRVGMDRGKKARNQKVVPHYASQEAIKHIETHIKIRKKGRDAHPLLKTREKTSRVVSGATSVARYTRIIKAGNVYVGLQRKPLRDQSPLVQCLRCLDRRKIAGALIQKPYVGNIGGLRQYCGWRVIQRVAPRTRQTVRPIKTAIIILGSDVDDEEDQTLIDKNVTATLITAGNCRTNVVWVYLESAKSIGPRFDRVKSVDSRQTKSS</sequence>
<dbReference type="EMBL" id="BGZK01000288">
    <property type="protein sequence ID" value="GBP34433.1"/>
    <property type="molecule type" value="Genomic_DNA"/>
</dbReference>
<protein>
    <submittedName>
        <fullName evidence="1">Uncharacterized protein</fullName>
    </submittedName>
</protein>
<comment type="caution">
    <text evidence="1">The sequence shown here is derived from an EMBL/GenBank/DDBJ whole genome shotgun (WGS) entry which is preliminary data.</text>
</comment>
<keyword evidence="2" id="KW-1185">Reference proteome</keyword>
<evidence type="ECO:0000313" key="1">
    <source>
        <dbReference type="EMBL" id="GBP34433.1"/>
    </source>
</evidence>